<evidence type="ECO:0000256" key="1">
    <source>
        <dbReference type="SAM" id="MobiDB-lite"/>
    </source>
</evidence>
<evidence type="ECO:0000313" key="3">
    <source>
        <dbReference type="Proteomes" id="UP001066276"/>
    </source>
</evidence>
<reference evidence="2" key="1">
    <citation type="journal article" date="2022" name="bioRxiv">
        <title>Sequencing and chromosome-scale assembly of the giantPleurodeles waltlgenome.</title>
        <authorList>
            <person name="Brown T."/>
            <person name="Elewa A."/>
            <person name="Iarovenko S."/>
            <person name="Subramanian E."/>
            <person name="Araus A.J."/>
            <person name="Petzold A."/>
            <person name="Susuki M."/>
            <person name="Suzuki K.-i.T."/>
            <person name="Hayashi T."/>
            <person name="Toyoda A."/>
            <person name="Oliveira C."/>
            <person name="Osipova E."/>
            <person name="Leigh N.D."/>
            <person name="Simon A."/>
            <person name="Yun M.H."/>
        </authorList>
    </citation>
    <scope>NUCLEOTIDE SEQUENCE</scope>
    <source>
        <strain evidence="2">20211129_DDA</strain>
        <tissue evidence="2">Liver</tissue>
    </source>
</reference>
<sequence>MDARISELTIASSSIRADIAGFRETVHNFDQRLTIMKEHVEVLPGQEAELRSLLAKATDLEDLSRRDNIHLFGILEHKEGSDVKKNPQKCLTRAYSPPFRVPKSAQDRSSP</sequence>
<dbReference type="AlphaFoldDB" id="A0AAV7TVT3"/>
<name>A0AAV7TVT3_PLEWA</name>
<protein>
    <submittedName>
        <fullName evidence="2">Uncharacterized protein</fullName>
    </submittedName>
</protein>
<comment type="caution">
    <text evidence="2">The sequence shown here is derived from an EMBL/GenBank/DDBJ whole genome shotgun (WGS) entry which is preliminary data.</text>
</comment>
<dbReference type="Proteomes" id="UP001066276">
    <property type="component" value="Chromosome 3_2"/>
</dbReference>
<proteinExistence type="predicted"/>
<keyword evidence="3" id="KW-1185">Reference proteome</keyword>
<gene>
    <name evidence="2" type="ORF">NDU88_005164</name>
</gene>
<evidence type="ECO:0000313" key="2">
    <source>
        <dbReference type="EMBL" id="KAJ1179934.1"/>
    </source>
</evidence>
<feature type="region of interest" description="Disordered" evidence="1">
    <location>
        <begin position="80"/>
        <end position="111"/>
    </location>
</feature>
<dbReference type="EMBL" id="JANPWB010000006">
    <property type="protein sequence ID" value="KAJ1179934.1"/>
    <property type="molecule type" value="Genomic_DNA"/>
</dbReference>
<accession>A0AAV7TVT3</accession>
<organism evidence="2 3">
    <name type="scientific">Pleurodeles waltl</name>
    <name type="common">Iberian ribbed newt</name>
    <dbReference type="NCBI Taxonomy" id="8319"/>
    <lineage>
        <taxon>Eukaryota</taxon>
        <taxon>Metazoa</taxon>
        <taxon>Chordata</taxon>
        <taxon>Craniata</taxon>
        <taxon>Vertebrata</taxon>
        <taxon>Euteleostomi</taxon>
        <taxon>Amphibia</taxon>
        <taxon>Batrachia</taxon>
        <taxon>Caudata</taxon>
        <taxon>Salamandroidea</taxon>
        <taxon>Salamandridae</taxon>
        <taxon>Pleurodelinae</taxon>
        <taxon>Pleurodeles</taxon>
    </lineage>
</organism>